<gene>
    <name evidence="1" type="ORF">EZS28_037836</name>
</gene>
<accession>A0A5J4U7V0</accession>
<organism evidence="1 2">
    <name type="scientific">Streblomastix strix</name>
    <dbReference type="NCBI Taxonomy" id="222440"/>
    <lineage>
        <taxon>Eukaryota</taxon>
        <taxon>Metamonada</taxon>
        <taxon>Preaxostyla</taxon>
        <taxon>Oxymonadida</taxon>
        <taxon>Streblomastigidae</taxon>
        <taxon>Streblomastix</taxon>
    </lineage>
</organism>
<name>A0A5J4U7V0_9EUKA</name>
<evidence type="ECO:0000313" key="2">
    <source>
        <dbReference type="Proteomes" id="UP000324800"/>
    </source>
</evidence>
<feature type="non-terminal residue" evidence="1">
    <location>
        <position position="134"/>
    </location>
</feature>
<proteinExistence type="predicted"/>
<comment type="caution">
    <text evidence="1">The sequence shown here is derived from an EMBL/GenBank/DDBJ whole genome shotgun (WGS) entry which is preliminary data.</text>
</comment>
<dbReference type="OrthoDB" id="6252103at2759"/>
<dbReference type="Proteomes" id="UP000324800">
    <property type="component" value="Unassembled WGS sequence"/>
</dbReference>
<evidence type="ECO:0000313" key="1">
    <source>
        <dbReference type="EMBL" id="KAA6366637.1"/>
    </source>
</evidence>
<protein>
    <submittedName>
        <fullName evidence="1">Uncharacterized protein</fullName>
    </submittedName>
</protein>
<reference evidence="1 2" key="1">
    <citation type="submission" date="2019-03" db="EMBL/GenBank/DDBJ databases">
        <title>Single cell metagenomics reveals metabolic interactions within the superorganism composed of flagellate Streblomastix strix and complex community of Bacteroidetes bacteria on its surface.</title>
        <authorList>
            <person name="Treitli S.C."/>
            <person name="Kolisko M."/>
            <person name="Husnik F."/>
            <person name="Keeling P."/>
            <person name="Hampl V."/>
        </authorList>
    </citation>
    <scope>NUCLEOTIDE SEQUENCE [LARGE SCALE GENOMIC DNA]</scope>
    <source>
        <strain evidence="1">ST1C</strain>
    </source>
</reference>
<sequence length="134" mass="15274">MGKRQTDAVSLCLSSPPTHSQIYVLFQAAMKDLKMAVKAVHITYDGHECVSSRSGGQMLTRQLNHYIRLKKMINITNFQGLDYLAVNSQFIACGSDQFVKHFDASDRKQLREEQQTDKELFNIVVNLTDMKFAQ</sequence>
<dbReference type="EMBL" id="SNRW01019161">
    <property type="protein sequence ID" value="KAA6366637.1"/>
    <property type="molecule type" value="Genomic_DNA"/>
</dbReference>
<dbReference type="AlphaFoldDB" id="A0A5J4U7V0"/>